<keyword evidence="2" id="KW-1185">Reference proteome</keyword>
<accession>V8C810</accession>
<gene>
    <name evidence="1" type="ORF">HMPREF2086_01343</name>
</gene>
<evidence type="ECO:0008006" key="3">
    <source>
        <dbReference type="Google" id="ProtNLM"/>
    </source>
</evidence>
<evidence type="ECO:0000313" key="2">
    <source>
        <dbReference type="Proteomes" id="UP000018731"/>
    </source>
</evidence>
<evidence type="ECO:0000313" key="1">
    <source>
        <dbReference type="EMBL" id="ETD23538.1"/>
    </source>
</evidence>
<comment type="caution">
    <text evidence="1">The sequence shown here is derived from an EMBL/GenBank/DDBJ whole genome shotgun (WGS) entry which is preliminary data.</text>
</comment>
<name>V8C810_9HELI</name>
<dbReference type="EMBL" id="AZJI01000005">
    <property type="protein sequence ID" value="ETD23538.1"/>
    <property type="molecule type" value="Genomic_DNA"/>
</dbReference>
<protein>
    <recommendedName>
        <fullName evidence="3">Phage-Barnase-EndoU-ColicinE5/D-RelE like nuclease 3 domain-containing protein</fullName>
    </recommendedName>
</protein>
<proteinExistence type="predicted"/>
<dbReference type="RefSeq" id="WP_023928085.1">
    <property type="nucleotide sequence ID" value="NZ_KI669454.1"/>
</dbReference>
<dbReference type="HOGENOM" id="CLU_089935_0_0_7"/>
<organism evidence="1 2">
    <name type="scientific">Helicobacter macacae MIT 99-5501</name>
    <dbReference type="NCBI Taxonomy" id="1357400"/>
    <lineage>
        <taxon>Bacteria</taxon>
        <taxon>Pseudomonadati</taxon>
        <taxon>Campylobacterota</taxon>
        <taxon>Epsilonproteobacteria</taxon>
        <taxon>Campylobacterales</taxon>
        <taxon>Helicobacteraceae</taxon>
        <taxon>Helicobacter</taxon>
    </lineage>
</organism>
<sequence>MKLDKFLDSNGKMSEEALRGYAVNMPEVRFDSTASFKAYFKETKGRFGFIQTPYKVVKVNMPYAYAHFYKNTSKANRGAIKSAFFETFSDPLFIAKDNSKGRDSVYFYKPFLDKDGNLLDLFGIGIDSEGKIDFMTFYKDISGSRMKRMLKIDDERIVYVKE</sequence>
<dbReference type="AlphaFoldDB" id="V8C810"/>
<dbReference type="PATRIC" id="fig|1357400.3.peg.1792"/>
<dbReference type="Proteomes" id="UP000018731">
    <property type="component" value="Unassembled WGS sequence"/>
</dbReference>
<reference evidence="1 2" key="1">
    <citation type="journal article" date="2014" name="Genome Announc.">
        <title>Draft genome sequences of six enterohepatic helicobacter species isolated from humans and one from rhesus macaques.</title>
        <authorList>
            <person name="Shen Z."/>
            <person name="Sheh A."/>
            <person name="Young S.K."/>
            <person name="Abouelliel A."/>
            <person name="Ward D.V."/>
            <person name="Earl A.M."/>
            <person name="Fox J.G."/>
        </authorList>
    </citation>
    <scope>NUCLEOTIDE SEQUENCE [LARGE SCALE GENOMIC DNA]</scope>
    <source>
        <strain evidence="1 2">MIT 99-5501</strain>
    </source>
</reference>